<dbReference type="InterPro" id="IPR029068">
    <property type="entry name" value="Glyas_Bleomycin-R_OHBP_Dase"/>
</dbReference>
<comment type="caution">
    <text evidence="1">The sequence shown here is derived from an EMBL/GenBank/DDBJ whole genome shotgun (WGS) entry which is preliminary data.</text>
</comment>
<dbReference type="EMBL" id="SOBT01000008">
    <property type="protein sequence ID" value="TDU32419.1"/>
    <property type="molecule type" value="Genomic_DNA"/>
</dbReference>
<keyword evidence="2" id="KW-1185">Reference proteome</keyword>
<dbReference type="AlphaFoldDB" id="A0A4R7PFF4"/>
<evidence type="ECO:0000313" key="2">
    <source>
        <dbReference type="Proteomes" id="UP000295341"/>
    </source>
</evidence>
<gene>
    <name evidence="1" type="ORF">DFR24_1814</name>
</gene>
<proteinExistence type="predicted"/>
<dbReference type="Pfam" id="PF13669">
    <property type="entry name" value="Glyoxalase_4"/>
    <property type="match status" value="1"/>
</dbReference>
<dbReference type="Gene3D" id="3.10.180.10">
    <property type="entry name" value="2,3-Dihydroxybiphenyl 1,2-Dioxygenase, domain 1"/>
    <property type="match status" value="1"/>
</dbReference>
<accession>A0A4R7PFF4</accession>
<dbReference type="SUPFAM" id="SSF54593">
    <property type="entry name" value="Glyoxalase/Bleomycin resistance protein/Dihydroxybiphenyl dioxygenase"/>
    <property type="match status" value="1"/>
</dbReference>
<sequence>MSQNHPQVTGPASLSNSFIGDTIQVCVVTNDIRRTLDGFVKLGVGPWRIYTFSPETVKEQTYMGKPERYSMRLALATSGTMMWEVIQPLEGPSIYKDFLAKHGEGIQHVGQACNGLTFDQQCEKFEKLGLKNVQAGKWTTVRYAYFGTEDLVGTTVEIFDFPEGFEFPEPEEWVPARPA</sequence>
<evidence type="ECO:0000313" key="1">
    <source>
        <dbReference type="EMBL" id="TDU32419.1"/>
    </source>
</evidence>
<protein>
    <submittedName>
        <fullName evidence="1">Methylmalonyl-CoA epimerase</fullName>
    </submittedName>
</protein>
<reference evidence="1 2" key="1">
    <citation type="submission" date="2019-03" db="EMBL/GenBank/DDBJ databases">
        <title>Genomic Encyclopedia of Type Strains, Phase IV (KMG-IV): sequencing the most valuable type-strain genomes for metagenomic binning, comparative biology and taxonomic classification.</title>
        <authorList>
            <person name="Goeker M."/>
        </authorList>
    </citation>
    <scope>NUCLEOTIDE SEQUENCE [LARGE SCALE GENOMIC DNA]</scope>
    <source>
        <strain evidence="1 2">DSM 26377</strain>
    </source>
</reference>
<dbReference type="Proteomes" id="UP000295341">
    <property type="component" value="Unassembled WGS sequence"/>
</dbReference>
<organism evidence="1 2">
    <name type="scientific">Panacagrimonas perspica</name>
    <dbReference type="NCBI Taxonomy" id="381431"/>
    <lineage>
        <taxon>Bacteria</taxon>
        <taxon>Pseudomonadati</taxon>
        <taxon>Pseudomonadota</taxon>
        <taxon>Gammaproteobacteria</taxon>
        <taxon>Nevskiales</taxon>
        <taxon>Nevskiaceae</taxon>
        <taxon>Panacagrimonas</taxon>
    </lineage>
</organism>
<dbReference type="RefSeq" id="WP_210772286.1">
    <property type="nucleotide sequence ID" value="NZ_MWIN01000001.1"/>
</dbReference>
<name>A0A4R7PFF4_9GAMM</name>